<name>A0AAV1Y806_LUPLU</name>
<evidence type="ECO:0000256" key="1">
    <source>
        <dbReference type="SAM" id="SignalP"/>
    </source>
</evidence>
<dbReference type="Proteomes" id="UP001497480">
    <property type="component" value="Unassembled WGS sequence"/>
</dbReference>
<reference evidence="2 3" key="1">
    <citation type="submission" date="2024-03" db="EMBL/GenBank/DDBJ databases">
        <authorList>
            <person name="Martinez-Hernandez J."/>
        </authorList>
    </citation>
    <scope>NUCLEOTIDE SEQUENCE [LARGE SCALE GENOMIC DNA]</scope>
</reference>
<protein>
    <submittedName>
        <fullName evidence="2">Uncharacterized protein</fullName>
    </submittedName>
</protein>
<gene>
    <name evidence="2" type="ORF">LLUT_LOCUS31042</name>
</gene>
<dbReference type="AlphaFoldDB" id="A0AAV1Y806"/>
<proteinExistence type="predicted"/>
<comment type="caution">
    <text evidence="2">The sequence shown here is derived from an EMBL/GenBank/DDBJ whole genome shotgun (WGS) entry which is preliminary data.</text>
</comment>
<evidence type="ECO:0000313" key="3">
    <source>
        <dbReference type="Proteomes" id="UP001497480"/>
    </source>
</evidence>
<accession>A0AAV1Y806</accession>
<evidence type="ECO:0000313" key="2">
    <source>
        <dbReference type="EMBL" id="CAL0329982.1"/>
    </source>
</evidence>
<keyword evidence="1" id="KW-0732">Signal</keyword>
<dbReference type="EMBL" id="CAXHTB010000022">
    <property type="protein sequence ID" value="CAL0329982.1"/>
    <property type="molecule type" value="Genomic_DNA"/>
</dbReference>
<feature type="signal peptide" evidence="1">
    <location>
        <begin position="1"/>
        <end position="17"/>
    </location>
</feature>
<feature type="chain" id="PRO_5043460813" evidence="1">
    <location>
        <begin position="18"/>
        <end position="64"/>
    </location>
</feature>
<organism evidence="2 3">
    <name type="scientific">Lupinus luteus</name>
    <name type="common">European yellow lupine</name>
    <dbReference type="NCBI Taxonomy" id="3873"/>
    <lineage>
        <taxon>Eukaryota</taxon>
        <taxon>Viridiplantae</taxon>
        <taxon>Streptophyta</taxon>
        <taxon>Embryophyta</taxon>
        <taxon>Tracheophyta</taxon>
        <taxon>Spermatophyta</taxon>
        <taxon>Magnoliopsida</taxon>
        <taxon>eudicotyledons</taxon>
        <taxon>Gunneridae</taxon>
        <taxon>Pentapetalae</taxon>
        <taxon>rosids</taxon>
        <taxon>fabids</taxon>
        <taxon>Fabales</taxon>
        <taxon>Fabaceae</taxon>
        <taxon>Papilionoideae</taxon>
        <taxon>50 kb inversion clade</taxon>
        <taxon>genistoids sensu lato</taxon>
        <taxon>core genistoids</taxon>
        <taxon>Genisteae</taxon>
        <taxon>Lupinus</taxon>
    </lineage>
</organism>
<sequence>MWLIRVTLWFQPRLLMSVEVSFNFRHIQGKGYPPPPSRRCFLQEALQWNPLLDPDRGIDLQRAY</sequence>
<keyword evidence="3" id="KW-1185">Reference proteome</keyword>